<dbReference type="EMBL" id="JAAECE010000002">
    <property type="protein sequence ID" value="KAF1805118.1"/>
    <property type="molecule type" value="Genomic_DNA"/>
</dbReference>
<evidence type="ECO:0000313" key="1">
    <source>
        <dbReference type="EMBL" id="KAF1805118.1"/>
    </source>
</evidence>
<name>A0A8H4BMW1_MUCCL</name>
<protein>
    <submittedName>
        <fullName evidence="1">Uncharacterized protein</fullName>
    </submittedName>
</protein>
<comment type="caution">
    <text evidence="1">The sequence shown here is derived from an EMBL/GenBank/DDBJ whole genome shotgun (WGS) entry which is preliminary data.</text>
</comment>
<reference evidence="1 2" key="1">
    <citation type="submission" date="2019-09" db="EMBL/GenBank/DDBJ databases">
        <authorList>
            <consortium name="DOE Joint Genome Institute"/>
            <person name="Mondo S.J."/>
            <person name="Navarro-Mendoza M.I."/>
            <person name="Perez-Arques C."/>
            <person name="Panchal S."/>
            <person name="Nicolas F.E."/>
            <person name="Ganguly P."/>
            <person name="Pangilinan J."/>
            <person name="Grigoriev I."/>
            <person name="Heitman J."/>
            <person name="Sanya K."/>
            <person name="Garre V."/>
        </authorList>
    </citation>
    <scope>NUCLEOTIDE SEQUENCE [LARGE SCALE GENOMIC DNA]</scope>
    <source>
        <strain evidence="1 2">MU402</strain>
    </source>
</reference>
<organism evidence="1 2">
    <name type="scientific">Mucor circinelloides f. lusitanicus</name>
    <name type="common">Mucor racemosus var. lusitanicus</name>
    <dbReference type="NCBI Taxonomy" id="29924"/>
    <lineage>
        <taxon>Eukaryota</taxon>
        <taxon>Fungi</taxon>
        <taxon>Fungi incertae sedis</taxon>
        <taxon>Mucoromycota</taxon>
        <taxon>Mucoromycotina</taxon>
        <taxon>Mucoromycetes</taxon>
        <taxon>Mucorales</taxon>
        <taxon>Mucorineae</taxon>
        <taxon>Mucoraceae</taxon>
        <taxon>Mucor</taxon>
    </lineage>
</organism>
<gene>
    <name evidence="1" type="ORF">FB192DRAFT_1455365</name>
</gene>
<evidence type="ECO:0000313" key="2">
    <source>
        <dbReference type="Proteomes" id="UP000469890"/>
    </source>
</evidence>
<dbReference type="AlphaFoldDB" id="A0A8H4BMW1"/>
<sequence length="868" mass="98647">MDDVLSYSRYSEVICIHISCNGDVRTYRSLNKFINVEPIKYHSGEKIRFCCYLPDGFGPHPKYNGEDIPTTTRIPAMVISFFNEIKQDLRATLGQNFAESQFLVIAPIEWRNFNYKIGLRLIFKRAGWFLDNDHSNRLIITNFLKGFVYYLQSTASVPKFERDRRYIHCNIDRRSSEIYVSLTHYHIFNLKGLRRVSMKLATEDTLLTPSILDYQQIKIPSISDILTPPIRSLIAQRIPLSIMERGSPVSRGFASYEDLINHIVEDVMNVLALISQASKNESLSILQLLPGSYQEDDQLQAMLGTIFCEDVMDAFYDSRDFILEMTKISEAIVKTVAMFTSQTTAEDSIRNVFLYLSQVNDDAITFFQDTIKRFLFYANFFGPSPNIFTGTHTNFGEEVFQGAMMMPYTMIQIANTLLPPQITTRDTNLSSHADSRLVLELLQKSKQCKNTDLLPPNSFYVQAHIYDNCVHFILNKVIEVTTNGGLQKAAFTATKEHIIKIDTMLDLAYESVWNHLQTVEEQLIACNQQDCTRYSSISSLDWKNYNAFETNFKAAFGSKKANDNEALDTSIPIAISDICGCSMVITSRLLQDIGLNSALQALAAIVASSISSNSLFGLYNVSALIVTDNFWKQKYAIKLCNPTYFTSILRKQVHANLQAHSKRPAVIFGIEELLASNYLGSWEGSSNRIIDNTMYRQVSSTGYMLELFSPDVSVSHPELEVYQAHPTFCQNLEYRKREELPYIDITVSKRGDSLDENGDSTTIKVMLQDGKSYSIGVFAADTIGGPTLSGGVARKYLHTFPCPRNMNRTYPLTLKIYSQNHSATVKIEMIWISNIFIRGKDLTDSGYVQMERHQSFTAHERLTLKHIK</sequence>
<dbReference type="Proteomes" id="UP000469890">
    <property type="component" value="Unassembled WGS sequence"/>
</dbReference>
<proteinExistence type="predicted"/>
<accession>A0A8H4BMW1</accession>